<reference evidence="2" key="3">
    <citation type="journal article" date="2016" name="Gigascience">
        <title>De novo construction of an expanded transcriptome assembly for the western tarnished plant bug, Lygus hesperus.</title>
        <authorList>
            <person name="Tassone E.E."/>
            <person name="Geib S.M."/>
            <person name="Hall B."/>
            <person name="Fabrick J.A."/>
            <person name="Brent C.S."/>
            <person name="Hull J.J."/>
        </authorList>
    </citation>
    <scope>NUCLEOTIDE SEQUENCE</scope>
</reference>
<reference evidence="1" key="2">
    <citation type="submission" date="2014-07" db="EMBL/GenBank/DDBJ databases">
        <authorList>
            <person name="Hull J."/>
        </authorList>
    </citation>
    <scope>NUCLEOTIDE SEQUENCE</scope>
</reference>
<organism evidence="1">
    <name type="scientific">Lygus hesperus</name>
    <name type="common">Western plant bug</name>
    <dbReference type="NCBI Taxonomy" id="30085"/>
    <lineage>
        <taxon>Eukaryota</taxon>
        <taxon>Metazoa</taxon>
        <taxon>Ecdysozoa</taxon>
        <taxon>Arthropoda</taxon>
        <taxon>Hexapoda</taxon>
        <taxon>Insecta</taxon>
        <taxon>Pterygota</taxon>
        <taxon>Neoptera</taxon>
        <taxon>Paraneoptera</taxon>
        <taxon>Hemiptera</taxon>
        <taxon>Heteroptera</taxon>
        <taxon>Panheteroptera</taxon>
        <taxon>Cimicomorpha</taxon>
        <taxon>Miridae</taxon>
        <taxon>Mirini</taxon>
        <taxon>Lygus</taxon>
    </lineage>
</organism>
<sequence length="120" mass="14270">MWTRCDNGWLSVSQPNVFVLQNGITSFHEEIEVMQVSKLHQHQHTTGHFSKLLYHLRAIFTVCHLTQCIGRDNKVMLNGFILRQQITLSADLRHLVMEYHRANLHHSRTRFNRRDLLQRL</sequence>
<reference evidence="1" key="1">
    <citation type="journal article" date="2014" name="PLoS ONE">
        <title>Transcriptome-Based Identification of ABC Transporters in the Western Tarnished Plant Bug Lygus hesperus.</title>
        <authorList>
            <person name="Hull J.J."/>
            <person name="Chaney K."/>
            <person name="Geib S.M."/>
            <person name="Fabrick J.A."/>
            <person name="Brent C.S."/>
            <person name="Walsh D."/>
            <person name="Lavine L.C."/>
        </authorList>
    </citation>
    <scope>NUCLEOTIDE SEQUENCE</scope>
</reference>
<dbReference type="EMBL" id="GDHC01016558">
    <property type="protein sequence ID" value="JAQ02071.1"/>
    <property type="molecule type" value="Transcribed_RNA"/>
</dbReference>
<evidence type="ECO:0000313" key="2">
    <source>
        <dbReference type="EMBL" id="JAQ02071.1"/>
    </source>
</evidence>
<proteinExistence type="predicted"/>
<gene>
    <name evidence="1" type="primary">ck_3</name>
    <name evidence="1" type="ORF">CM83_12547</name>
    <name evidence="2" type="ORF">g.3683</name>
</gene>
<evidence type="ECO:0000313" key="1">
    <source>
        <dbReference type="EMBL" id="JAG28222.1"/>
    </source>
</evidence>
<protein>
    <submittedName>
        <fullName evidence="1">Myosin-VIIa</fullName>
    </submittedName>
</protein>
<accession>A0A0A9Y592</accession>
<dbReference type="AlphaFoldDB" id="A0A0A9Y592"/>
<name>A0A0A9Y592_LYGHE</name>
<dbReference type="EMBL" id="GBHO01015382">
    <property type="protein sequence ID" value="JAG28222.1"/>
    <property type="molecule type" value="Transcribed_RNA"/>
</dbReference>